<evidence type="ECO:0000313" key="2">
    <source>
        <dbReference type="Proteomes" id="UP000475862"/>
    </source>
</evidence>
<keyword evidence="2" id="KW-1185">Reference proteome</keyword>
<protein>
    <recommendedName>
        <fullName evidence="3">PiggyBac transposable element-derived protein domain-containing protein</fullName>
    </recommendedName>
</protein>
<sequence length="283" mass="32819">MAPWYHIVADCRRDARNYIHHRHNNLEYLLADISGILSDQNQDGFRLKIKSSLSFRDHEFLKPQNKLWNCMNSQRLELKNGIKIGIKNVKTLNKPGARRIDRKHEYGVGFVVSEDTIPKLKEFKAIKILISGFNAKIGKENIYRSAIGLNILYVVSNDNETRLINLYLEKGSTCSAYLVLKENIYTSNRLYKHKGCTKSVRSYKDADSDSDHYLMEKGKKKENRSIPYRIKTVSQWRHYGYLFASEAIGLFTYLSWEKLLPLSIENRKDATAIRKEDSGGIHL</sequence>
<comment type="caution">
    <text evidence="1">The sequence shown here is derived from an EMBL/GenBank/DDBJ whole genome shotgun (WGS) entry which is preliminary data.</text>
</comment>
<gene>
    <name evidence="1" type="ORF">AGLY_007744</name>
</gene>
<reference evidence="1 2" key="1">
    <citation type="submission" date="2019-08" db="EMBL/GenBank/DDBJ databases">
        <title>The genome of the soybean aphid Biotype 1, its phylome, world population structure and adaptation to the North American continent.</title>
        <authorList>
            <person name="Giordano R."/>
            <person name="Donthu R.K."/>
            <person name="Hernandez A.G."/>
            <person name="Wright C.L."/>
            <person name="Zimin A.V."/>
        </authorList>
    </citation>
    <scope>NUCLEOTIDE SEQUENCE [LARGE SCALE GENOMIC DNA]</scope>
    <source>
        <tissue evidence="1">Whole aphids</tissue>
    </source>
</reference>
<dbReference type="Proteomes" id="UP000475862">
    <property type="component" value="Unassembled WGS sequence"/>
</dbReference>
<dbReference type="EMBL" id="VYZN01000025">
    <property type="protein sequence ID" value="KAE9535843.1"/>
    <property type="molecule type" value="Genomic_DNA"/>
</dbReference>
<dbReference type="AlphaFoldDB" id="A0A6G0TP50"/>
<evidence type="ECO:0008006" key="3">
    <source>
        <dbReference type="Google" id="ProtNLM"/>
    </source>
</evidence>
<proteinExistence type="predicted"/>
<name>A0A6G0TP50_APHGL</name>
<accession>A0A6G0TP50</accession>
<evidence type="ECO:0000313" key="1">
    <source>
        <dbReference type="EMBL" id="KAE9535843.1"/>
    </source>
</evidence>
<organism evidence="1 2">
    <name type="scientific">Aphis glycines</name>
    <name type="common">Soybean aphid</name>
    <dbReference type="NCBI Taxonomy" id="307491"/>
    <lineage>
        <taxon>Eukaryota</taxon>
        <taxon>Metazoa</taxon>
        <taxon>Ecdysozoa</taxon>
        <taxon>Arthropoda</taxon>
        <taxon>Hexapoda</taxon>
        <taxon>Insecta</taxon>
        <taxon>Pterygota</taxon>
        <taxon>Neoptera</taxon>
        <taxon>Paraneoptera</taxon>
        <taxon>Hemiptera</taxon>
        <taxon>Sternorrhyncha</taxon>
        <taxon>Aphidomorpha</taxon>
        <taxon>Aphidoidea</taxon>
        <taxon>Aphididae</taxon>
        <taxon>Aphidini</taxon>
        <taxon>Aphis</taxon>
        <taxon>Aphis</taxon>
    </lineage>
</organism>